<dbReference type="HOGENOM" id="CLU_2601463_0_0_9"/>
<keyword evidence="1" id="KW-0472">Membrane</keyword>
<feature type="transmembrane region" description="Helical" evidence="1">
    <location>
        <begin position="56"/>
        <end position="78"/>
    </location>
</feature>
<reference evidence="2 3" key="1">
    <citation type="submission" date="2009-09" db="EMBL/GenBank/DDBJ databases">
        <authorList>
            <person name="Qin X."/>
            <person name="Bachman B."/>
            <person name="Battles P."/>
            <person name="Bell A."/>
            <person name="Bess C."/>
            <person name="Bickham C."/>
            <person name="Chaboub L."/>
            <person name="Chen D."/>
            <person name="Coyle M."/>
            <person name="Deiros D.R."/>
            <person name="Dinh H."/>
            <person name="Forbes L."/>
            <person name="Fowler G."/>
            <person name="Francisco L."/>
            <person name="Fu Q."/>
            <person name="Gubbala S."/>
            <person name="Hale W."/>
            <person name="Han Y."/>
            <person name="Hemphill L."/>
            <person name="Highlander S.K."/>
            <person name="Hirani K."/>
            <person name="Hogues M."/>
            <person name="Jackson L."/>
            <person name="Jakkamsetti A."/>
            <person name="Javaid M."/>
            <person name="Jiang H."/>
            <person name="Korchina V."/>
            <person name="Kovar C."/>
            <person name="Lara F."/>
            <person name="Lee S."/>
            <person name="Mata R."/>
            <person name="Mathew T."/>
            <person name="Moen C."/>
            <person name="Morales K."/>
            <person name="Munidasa M."/>
            <person name="Nazareth L."/>
            <person name="Ngo R."/>
            <person name="Nguyen L."/>
            <person name="Okwuonu G."/>
            <person name="Ongeri F."/>
            <person name="Patil S."/>
            <person name="Petrosino J."/>
            <person name="Pham C."/>
            <person name="Pham P."/>
            <person name="Pu L.-L."/>
            <person name="Puazo M."/>
            <person name="Raj R."/>
            <person name="Reid J."/>
            <person name="Rouhana J."/>
            <person name="Saada N."/>
            <person name="Shang Y."/>
            <person name="Simmons D."/>
            <person name="Thornton R."/>
            <person name="Warren J."/>
            <person name="Weissenberger G."/>
            <person name="Zhang J."/>
            <person name="Zhang L."/>
            <person name="Zhou C."/>
            <person name="Zhu D."/>
            <person name="Muzny D."/>
            <person name="Worley K."/>
            <person name="Gibbs R."/>
        </authorList>
    </citation>
    <scope>NUCLEOTIDE SEQUENCE [LARGE SCALE GENOMIC DNA]</scope>
    <source>
        <strain evidence="2 3">DSM 16041</strain>
    </source>
</reference>
<dbReference type="AlphaFoldDB" id="C8P916"/>
<proteinExistence type="predicted"/>
<keyword evidence="1" id="KW-0812">Transmembrane</keyword>
<keyword evidence="1" id="KW-1133">Transmembrane helix</keyword>
<evidence type="ECO:0000313" key="2">
    <source>
        <dbReference type="EMBL" id="EEW53087.1"/>
    </source>
</evidence>
<gene>
    <name evidence="2" type="ORF">HMPREF0494_1810</name>
</gene>
<name>C8P916_9LACO</name>
<protein>
    <submittedName>
        <fullName evidence="2">Uncharacterized protein</fullName>
    </submittedName>
</protein>
<evidence type="ECO:0000256" key="1">
    <source>
        <dbReference type="SAM" id="Phobius"/>
    </source>
</evidence>
<accession>C8P916</accession>
<dbReference type="Proteomes" id="UP000003675">
    <property type="component" value="Unassembled WGS sequence"/>
</dbReference>
<dbReference type="EMBL" id="ACLL01000051">
    <property type="protein sequence ID" value="EEW53087.1"/>
    <property type="molecule type" value="Genomic_DNA"/>
</dbReference>
<sequence>MKLISNCLFRQSGGAFLNSNQNQDNRNKILEQDKLYQFSQKAEKVGNAMKSTGDDIAGCGCLITLFVTIPVILLLIFVL</sequence>
<dbReference type="STRING" id="525309.HMPREF0494_1810"/>
<comment type="caution">
    <text evidence="2">The sequence shown here is derived from an EMBL/GenBank/DDBJ whole genome shotgun (WGS) entry which is preliminary data.</text>
</comment>
<organism evidence="2 3">
    <name type="scientific">Limosilactobacillus antri DSM 16041</name>
    <dbReference type="NCBI Taxonomy" id="525309"/>
    <lineage>
        <taxon>Bacteria</taxon>
        <taxon>Bacillati</taxon>
        <taxon>Bacillota</taxon>
        <taxon>Bacilli</taxon>
        <taxon>Lactobacillales</taxon>
        <taxon>Lactobacillaceae</taxon>
        <taxon>Limosilactobacillus</taxon>
    </lineage>
</organism>
<evidence type="ECO:0000313" key="3">
    <source>
        <dbReference type="Proteomes" id="UP000003675"/>
    </source>
</evidence>